<dbReference type="Proteomes" id="UP000717364">
    <property type="component" value="Unassembled WGS sequence"/>
</dbReference>
<evidence type="ECO:0000313" key="3">
    <source>
        <dbReference type="Proteomes" id="UP000717364"/>
    </source>
</evidence>
<evidence type="ECO:0000313" key="2">
    <source>
        <dbReference type="EMBL" id="MBT9317020.1"/>
    </source>
</evidence>
<proteinExistence type="predicted"/>
<sequence>MPSCPQCNQSISANTITCSYCGLELKAHGHPGIDLHRAQGDAYLCDSCTYHQDDSCTFPQRPQATTCTLYQDVTAAQERRLDVSEIYTIPRWRKYSGWIVLGVIVAISIVLVVI</sequence>
<protein>
    <submittedName>
        <fullName evidence="2">Zinc ribbon domain-containing protein</fullName>
    </submittedName>
</protein>
<reference evidence="2" key="2">
    <citation type="journal article" date="2021" name="Mar. Drugs">
        <title>Genome Reduction and Secondary Metabolism of the Marine Sponge-Associated Cyanobacterium Leptothoe.</title>
        <authorList>
            <person name="Konstantinou D."/>
            <person name="Popin R.V."/>
            <person name="Fewer D.P."/>
            <person name="Sivonen K."/>
            <person name="Gkelis S."/>
        </authorList>
    </citation>
    <scope>NUCLEOTIDE SEQUENCE</scope>
    <source>
        <strain evidence="2">TAU-MAC 1115</strain>
    </source>
</reference>
<accession>A0A947GJJ8</accession>
<gene>
    <name evidence="2" type="ORF">IXB50_16475</name>
</gene>
<evidence type="ECO:0000256" key="1">
    <source>
        <dbReference type="SAM" id="Phobius"/>
    </source>
</evidence>
<feature type="transmembrane region" description="Helical" evidence="1">
    <location>
        <begin position="95"/>
        <end position="113"/>
    </location>
</feature>
<dbReference type="RefSeq" id="WP_215610083.1">
    <property type="nucleotide sequence ID" value="NZ_JADOES010000037.1"/>
</dbReference>
<reference evidence="2" key="1">
    <citation type="submission" date="2020-11" db="EMBL/GenBank/DDBJ databases">
        <authorList>
            <person name="Konstantinou D."/>
            <person name="Gkelis S."/>
            <person name="Popin R."/>
            <person name="Fewer D."/>
            <person name="Sivonen K."/>
        </authorList>
    </citation>
    <scope>NUCLEOTIDE SEQUENCE</scope>
    <source>
        <strain evidence="2">TAU-MAC 1115</strain>
    </source>
</reference>
<keyword evidence="1" id="KW-1133">Transmembrane helix</keyword>
<comment type="caution">
    <text evidence="2">The sequence shown here is derived from an EMBL/GenBank/DDBJ whole genome shotgun (WGS) entry which is preliminary data.</text>
</comment>
<keyword evidence="1" id="KW-0812">Transmembrane</keyword>
<keyword evidence="1" id="KW-0472">Membrane</keyword>
<name>A0A947GJJ8_9CYAN</name>
<keyword evidence="3" id="KW-1185">Reference proteome</keyword>
<organism evidence="2 3">
    <name type="scientific">Leptothoe spongobia TAU-MAC 1115</name>
    <dbReference type="NCBI Taxonomy" id="1967444"/>
    <lineage>
        <taxon>Bacteria</taxon>
        <taxon>Bacillati</taxon>
        <taxon>Cyanobacteriota</taxon>
        <taxon>Cyanophyceae</taxon>
        <taxon>Nodosilineales</taxon>
        <taxon>Cymatolegaceae</taxon>
        <taxon>Leptothoe</taxon>
        <taxon>Leptothoe spongobia</taxon>
    </lineage>
</organism>
<dbReference type="AlphaFoldDB" id="A0A947GJJ8"/>
<dbReference type="EMBL" id="JADOES010000037">
    <property type="protein sequence ID" value="MBT9317020.1"/>
    <property type="molecule type" value="Genomic_DNA"/>
</dbReference>